<organism evidence="6 7">
    <name type="scientific">Leisingera daeponensis</name>
    <dbReference type="NCBI Taxonomy" id="405746"/>
    <lineage>
        <taxon>Bacteria</taxon>
        <taxon>Pseudomonadati</taxon>
        <taxon>Pseudomonadota</taxon>
        <taxon>Alphaproteobacteria</taxon>
        <taxon>Rhodobacterales</taxon>
        <taxon>Roseobacteraceae</taxon>
        <taxon>Leisingera</taxon>
    </lineage>
</organism>
<dbReference type="RefSeq" id="WP_222509301.1">
    <property type="nucleotide sequence ID" value="NZ_JAHVJA010000009.1"/>
</dbReference>
<reference evidence="6 7" key="1">
    <citation type="submission" date="2021-06" db="EMBL/GenBank/DDBJ databases">
        <title>50 bacteria genomes isolated from Dapeng, Shenzhen, China.</title>
        <authorList>
            <person name="Zheng W."/>
            <person name="Yu S."/>
            <person name="Huang Y."/>
        </authorList>
    </citation>
    <scope>NUCLEOTIDE SEQUENCE [LARGE SCALE GENOMIC DNA]</scope>
    <source>
        <strain evidence="6 7">DP1N14-2</strain>
    </source>
</reference>
<dbReference type="PRINTS" id="PR00039">
    <property type="entry name" value="HTHLYSR"/>
</dbReference>
<dbReference type="PANTHER" id="PTHR30537">
    <property type="entry name" value="HTH-TYPE TRANSCRIPTIONAL REGULATOR"/>
    <property type="match status" value="1"/>
</dbReference>
<keyword evidence="2" id="KW-0805">Transcription regulation</keyword>
<protein>
    <submittedName>
        <fullName evidence="6">LysR family transcriptional regulator</fullName>
    </submittedName>
</protein>
<evidence type="ECO:0000313" key="7">
    <source>
        <dbReference type="Proteomes" id="UP000766629"/>
    </source>
</evidence>
<accession>A0ABS7NJZ0</accession>
<dbReference type="InterPro" id="IPR000847">
    <property type="entry name" value="LysR_HTH_N"/>
</dbReference>
<keyword evidence="4" id="KW-0804">Transcription</keyword>
<comment type="caution">
    <text evidence="6">The sequence shown here is derived from an EMBL/GenBank/DDBJ whole genome shotgun (WGS) entry which is preliminary data.</text>
</comment>
<dbReference type="Gene3D" id="1.10.10.10">
    <property type="entry name" value="Winged helix-like DNA-binding domain superfamily/Winged helix DNA-binding domain"/>
    <property type="match status" value="1"/>
</dbReference>
<proteinExistence type="inferred from homology"/>
<dbReference type="InterPro" id="IPR058163">
    <property type="entry name" value="LysR-type_TF_proteobact-type"/>
</dbReference>
<evidence type="ECO:0000256" key="3">
    <source>
        <dbReference type="ARBA" id="ARBA00023125"/>
    </source>
</evidence>
<feature type="domain" description="HTH lysR-type" evidence="5">
    <location>
        <begin position="1"/>
        <end position="59"/>
    </location>
</feature>
<evidence type="ECO:0000313" key="6">
    <source>
        <dbReference type="EMBL" id="MBY6141221.1"/>
    </source>
</evidence>
<dbReference type="Pfam" id="PF00126">
    <property type="entry name" value="HTH_1"/>
    <property type="match status" value="1"/>
</dbReference>
<dbReference type="PROSITE" id="PS50931">
    <property type="entry name" value="HTH_LYSR"/>
    <property type="match status" value="1"/>
</dbReference>
<evidence type="ECO:0000256" key="2">
    <source>
        <dbReference type="ARBA" id="ARBA00023015"/>
    </source>
</evidence>
<name>A0ABS7NJZ0_9RHOB</name>
<dbReference type="SUPFAM" id="SSF46785">
    <property type="entry name" value="Winged helix' DNA-binding domain"/>
    <property type="match status" value="1"/>
</dbReference>
<dbReference type="InterPro" id="IPR005119">
    <property type="entry name" value="LysR_subst-bd"/>
</dbReference>
<evidence type="ECO:0000259" key="5">
    <source>
        <dbReference type="PROSITE" id="PS50931"/>
    </source>
</evidence>
<dbReference type="SUPFAM" id="SSF53850">
    <property type="entry name" value="Periplasmic binding protein-like II"/>
    <property type="match status" value="1"/>
</dbReference>
<dbReference type="Pfam" id="PF03466">
    <property type="entry name" value="LysR_substrate"/>
    <property type="match status" value="1"/>
</dbReference>
<keyword evidence="7" id="KW-1185">Reference proteome</keyword>
<gene>
    <name evidence="6" type="ORF">KUV26_17420</name>
</gene>
<keyword evidence="3" id="KW-0238">DNA-binding</keyword>
<evidence type="ECO:0000256" key="1">
    <source>
        <dbReference type="ARBA" id="ARBA00009437"/>
    </source>
</evidence>
<dbReference type="Gene3D" id="3.40.190.290">
    <property type="match status" value="1"/>
</dbReference>
<dbReference type="PANTHER" id="PTHR30537:SF3">
    <property type="entry name" value="TRANSCRIPTIONAL REGULATORY PROTEIN"/>
    <property type="match status" value="1"/>
</dbReference>
<dbReference type="InterPro" id="IPR036388">
    <property type="entry name" value="WH-like_DNA-bd_sf"/>
</dbReference>
<dbReference type="EMBL" id="JAHVJA010000009">
    <property type="protein sequence ID" value="MBY6141221.1"/>
    <property type="molecule type" value="Genomic_DNA"/>
</dbReference>
<sequence length="297" mass="32162">MHNWNDLRFLIAVANEGSTLAAARKLGVDQTTVARRIGALERALGVALFERRAEGYTLTQRGRDALALASRVEGEARALEEAAGEWRRSVTGLLRVITTEALAVGVVAPLVAEIRKTWPELNVELLADDRRLDLRAGEADIAIRLGDIAPEPELAGRRLGDSHWALFCSMIYAERNGLPETPTDLAEHPVIAGGGAMTQLPAHRWLAELAPDAPVALRCNTVQNLAAAVRSGNGIAPLPVFLAGGDPSFVRCLPALSMSAPIWLLYRSGQRNEPHLRVFVDAVSERFLSMRSRFAGA</sequence>
<dbReference type="Proteomes" id="UP000766629">
    <property type="component" value="Unassembled WGS sequence"/>
</dbReference>
<dbReference type="InterPro" id="IPR036390">
    <property type="entry name" value="WH_DNA-bd_sf"/>
</dbReference>
<evidence type="ECO:0000256" key="4">
    <source>
        <dbReference type="ARBA" id="ARBA00023163"/>
    </source>
</evidence>
<comment type="similarity">
    <text evidence="1">Belongs to the LysR transcriptional regulatory family.</text>
</comment>